<feature type="non-terminal residue" evidence="1">
    <location>
        <position position="1"/>
    </location>
</feature>
<sequence length="112" mass="12445">LAVSPGEESAVDDFAVQLFKVLHYTGRDASRVVRTRKDLTFCVCGEQMRAQTDVCIMDDLDILLVVQEDKRHLGGSDQEPQLIAEAIAAFHNNNDTHVRVLGLPVLQSRVMP</sequence>
<proteinExistence type="predicted"/>
<organism evidence="1 2">
    <name type="scientific">Dichomitus squalens</name>
    <dbReference type="NCBI Taxonomy" id="114155"/>
    <lineage>
        <taxon>Eukaryota</taxon>
        <taxon>Fungi</taxon>
        <taxon>Dikarya</taxon>
        <taxon>Basidiomycota</taxon>
        <taxon>Agaricomycotina</taxon>
        <taxon>Agaricomycetes</taxon>
        <taxon>Polyporales</taxon>
        <taxon>Polyporaceae</taxon>
        <taxon>Dichomitus</taxon>
    </lineage>
</organism>
<keyword evidence="2" id="KW-1185">Reference proteome</keyword>
<evidence type="ECO:0000313" key="2">
    <source>
        <dbReference type="Proteomes" id="UP000292082"/>
    </source>
</evidence>
<feature type="non-terminal residue" evidence="1">
    <location>
        <position position="112"/>
    </location>
</feature>
<reference evidence="1 2" key="1">
    <citation type="submission" date="2019-01" db="EMBL/GenBank/DDBJ databases">
        <title>Draft genome sequences of three monokaryotic isolates of the white-rot basidiomycete fungus Dichomitus squalens.</title>
        <authorList>
            <consortium name="DOE Joint Genome Institute"/>
            <person name="Lopez S.C."/>
            <person name="Andreopoulos B."/>
            <person name="Pangilinan J."/>
            <person name="Lipzen A."/>
            <person name="Riley R."/>
            <person name="Ahrendt S."/>
            <person name="Ng V."/>
            <person name="Barry K."/>
            <person name="Daum C."/>
            <person name="Grigoriev I.V."/>
            <person name="Hilden K.S."/>
            <person name="Makela M.R."/>
            <person name="de Vries R.P."/>
        </authorList>
    </citation>
    <scope>NUCLEOTIDE SEQUENCE [LARGE SCALE GENOMIC DNA]</scope>
    <source>
        <strain evidence="1 2">CBS 464.89</strain>
    </source>
</reference>
<evidence type="ECO:0000313" key="1">
    <source>
        <dbReference type="EMBL" id="TBU56677.1"/>
    </source>
</evidence>
<accession>A0A4Q9PQQ2</accession>
<dbReference type="AlphaFoldDB" id="A0A4Q9PQQ2"/>
<protein>
    <submittedName>
        <fullName evidence="1">Uncharacterized protein</fullName>
    </submittedName>
</protein>
<name>A0A4Q9PQQ2_9APHY</name>
<gene>
    <name evidence="1" type="ORF">BD310DRAFT_794174</name>
</gene>
<dbReference type="EMBL" id="ML145147">
    <property type="protein sequence ID" value="TBU56677.1"/>
    <property type="molecule type" value="Genomic_DNA"/>
</dbReference>
<dbReference type="Proteomes" id="UP000292082">
    <property type="component" value="Unassembled WGS sequence"/>
</dbReference>